<reference evidence="3 4" key="1">
    <citation type="submission" date="2024-04" db="EMBL/GenBank/DDBJ databases">
        <authorList>
            <consortium name="Genoscope - CEA"/>
            <person name="William W."/>
        </authorList>
    </citation>
    <scope>NUCLEOTIDE SEQUENCE [LARGE SCALE GENOMIC DNA]</scope>
</reference>
<dbReference type="SMART" id="SM00173">
    <property type="entry name" value="RAS"/>
    <property type="match status" value="1"/>
</dbReference>
<dbReference type="GO" id="GO:0007264">
    <property type="term" value="P:small GTPase-mediated signal transduction"/>
    <property type="evidence" value="ECO:0007669"/>
    <property type="project" value="InterPro"/>
</dbReference>
<dbReference type="SUPFAM" id="SSF52540">
    <property type="entry name" value="P-loop containing nucleoside triphosphate hydrolases"/>
    <property type="match status" value="1"/>
</dbReference>
<dbReference type="SMART" id="SM00174">
    <property type="entry name" value="RHO"/>
    <property type="match status" value="1"/>
</dbReference>
<dbReference type="GO" id="GO:0003924">
    <property type="term" value="F:GTPase activity"/>
    <property type="evidence" value="ECO:0007669"/>
    <property type="project" value="InterPro"/>
</dbReference>
<dbReference type="GO" id="GO:0005525">
    <property type="term" value="F:GTP binding"/>
    <property type="evidence" value="ECO:0007669"/>
    <property type="project" value="UniProtKB-KW"/>
</dbReference>
<dbReference type="InterPro" id="IPR003578">
    <property type="entry name" value="Small_GTPase_Rho"/>
</dbReference>
<keyword evidence="1" id="KW-0547">Nucleotide-binding</keyword>
<dbReference type="PANTHER" id="PTHR24072">
    <property type="entry name" value="RHO FAMILY GTPASE"/>
    <property type="match status" value="1"/>
</dbReference>
<comment type="caution">
    <text evidence="3">The sequence shown here is derived from an EMBL/GenBank/DDBJ whole genome shotgun (WGS) entry which is preliminary data.</text>
</comment>
<dbReference type="EMBL" id="CAXITT010000080">
    <property type="protein sequence ID" value="CAL1531023.1"/>
    <property type="molecule type" value="Genomic_DNA"/>
</dbReference>
<evidence type="ECO:0000256" key="1">
    <source>
        <dbReference type="ARBA" id="ARBA00022741"/>
    </source>
</evidence>
<accession>A0AAV2HCR3</accession>
<organism evidence="3 4">
    <name type="scientific">Lymnaea stagnalis</name>
    <name type="common">Great pond snail</name>
    <name type="synonym">Helix stagnalis</name>
    <dbReference type="NCBI Taxonomy" id="6523"/>
    <lineage>
        <taxon>Eukaryota</taxon>
        <taxon>Metazoa</taxon>
        <taxon>Spiralia</taxon>
        <taxon>Lophotrochozoa</taxon>
        <taxon>Mollusca</taxon>
        <taxon>Gastropoda</taxon>
        <taxon>Heterobranchia</taxon>
        <taxon>Euthyneura</taxon>
        <taxon>Panpulmonata</taxon>
        <taxon>Hygrophila</taxon>
        <taxon>Lymnaeoidea</taxon>
        <taxon>Lymnaeidae</taxon>
        <taxon>Lymnaea</taxon>
    </lineage>
</organism>
<dbReference type="Gene3D" id="3.40.50.300">
    <property type="entry name" value="P-loop containing nucleotide triphosphate hydrolases"/>
    <property type="match status" value="1"/>
</dbReference>
<keyword evidence="2" id="KW-0342">GTP-binding</keyword>
<dbReference type="InterPro" id="IPR027417">
    <property type="entry name" value="P-loop_NTPase"/>
</dbReference>
<protein>
    <submittedName>
        <fullName evidence="3">Uncharacterized protein</fullName>
    </submittedName>
</protein>
<proteinExistence type="predicted"/>
<evidence type="ECO:0000256" key="2">
    <source>
        <dbReference type="ARBA" id="ARBA00023134"/>
    </source>
</evidence>
<dbReference type="Pfam" id="PF00071">
    <property type="entry name" value="Ras"/>
    <property type="match status" value="1"/>
</dbReference>
<sequence>MPRTKVIIAGPKSSGKTCLALILTKKPFPDTYVPIVFQPQVFDVTDGAEQHEIVLEVMDETDLKSAIGPQEVNVILLCIGVNDPKGITRMELWVHKLKTLFTNSRLILVGTKCDLERAPNSSALARAYDRTMADSQRTSAYVECSARTQYGISDLVKAVLEPAVTNVTPTFASKVMDLCLIQ</sequence>
<dbReference type="SMART" id="SM00175">
    <property type="entry name" value="RAB"/>
    <property type="match status" value="1"/>
</dbReference>
<dbReference type="AlphaFoldDB" id="A0AAV2HCR3"/>
<evidence type="ECO:0000313" key="3">
    <source>
        <dbReference type="EMBL" id="CAL1531023.1"/>
    </source>
</evidence>
<dbReference type="Proteomes" id="UP001497497">
    <property type="component" value="Unassembled WGS sequence"/>
</dbReference>
<gene>
    <name evidence="3" type="ORF">GSLYS_00005148001</name>
</gene>
<name>A0AAV2HCR3_LYMST</name>
<dbReference type="PRINTS" id="PR00449">
    <property type="entry name" value="RASTRNSFRMNG"/>
</dbReference>
<evidence type="ECO:0000313" key="4">
    <source>
        <dbReference type="Proteomes" id="UP001497497"/>
    </source>
</evidence>
<keyword evidence="4" id="KW-1185">Reference proteome</keyword>
<dbReference type="InterPro" id="IPR001806">
    <property type="entry name" value="Small_GTPase"/>
</dbReference>